<reference evidence="2" key="1">
    <citation type="submission" date="2021-01" db="EMBL/GenBank/DDBJ databases">
        <title>Modified the classification status of verrucomicrobia.</title>
        <authorList>
            <person name="Feng X."/>
        </authorList>
    </citation>
    <scope>NUCLEOTIDE SEQUENCE</scope>
    <source>
        <strain evidence="2">JCM 18052</strain>
    </source>
</reference>
<dbReference type="InterPro" id="IPR037523">
    <property type="entry name" value="VOC_core"/>
</dbReference>
<dbReference type="PANTHER" id="PTHR43441:SF10">
    <property type="entry name" value="ACETYLTRANSFERASE"/>
    <property type="match status" value="1"/>
</dbReference>
<dbReference type="EMBL" id="JAENIK010000009">
    <property type="protein sequence ID" value="MBK1815549.1"/>
    <property type="molecule type" value="Genomic_DNA"/>
</dbReference>
<keyword evidence="3" id="KW-1185">Reference proteome</keyword>
<dbReference type="Pfam" id="PF13302">
    <property type="entry name" value="Acetyltransf_3"/>
    <property type="match status" value="1"/>
</dbReference>
<dbReference type="PANTHER" id="PTHR43441">
    <property type="entry name" value="RIBOSOMAL-PROTEIN-SERINE ACETYLTRANSFERASE"/>
    <property type="match status" value="1"/>
</dbReference>
<name>A0A934R2C0_9BACT</name>
<comment type="caution">
    <text evidence="2">The sequence shown here is derived from an EMBL/GenBank/DDBJ whole genome shotgun (WGS) entry which is preliminary data.</text>
</comment>
<dbReference type="Gene3D" id="3.10.180.10">
    <property type="entry name" value="2,3-Dihydroxybiphenyl 1,2-Dioxygenase, domain 1"/>
    <property type="match status" value="1"/>
</dbReference>
<dbReference type="InterPro" id="IPR000182">
    <property type="entry name" value="GNAT_dom"/>
</dbReference>
<evidence type="ECO:0000313" key="2">
    <source>
        <dbReference type="EMBL" id="MBK1815549.1"/>
    </source>
</evidence>
<dbReference type="SUPFAM" id="SSF55729">
    <property type="entry name" value="Acyl-CoA N-acyltransferases (Nat)"/>
    <property type="match status" value="1"/>
</dbReference>
<dbReference type="InterPro" id="IPR051908">
    <property type="entry name" value="Ribosomal_N-acetyltransferase"/>
</dbReference>
<sequence>MSTFAIRPYRLEDIDEVYAASVESRAEIAPWMGWMTPEYSREDTAKWVAQAIATRENGEAYEYLIVDSADGAMVGSCGLNHLNLVNGTCNLGYWVRTSRHGEGAACQAALLLRDFGFGTLGLNRLEIVAAVGNEFSRKVAENTGAVYEGVNRLRLKVGEISHDAHMFALLNPTARRPESAADAATTATVNWLDMIVGNPDRVSRFYTEVAGLSRVAVPEDESHTSYSLKNANGREVLGICDEAMFPDWPHGWLPYIDIPDFEARVAKVEETGGEILRQMKMDYHWKGQRFCLVRDPSGAPFMLCEEKGE</sequence>
<dbReference type="InterPro" id="IPR029068">
    <property type="entry name" value="Glyas_Bleomycin-R_OHBP_Dase"/>
</dbReference>
<dbReference type="PROSITE" id="PS51819">
    <property type="entry name" value="VOC"/>
    <property type="match status" value="1"/>
</dbReference>
<organism evidence="2 3">
    <name type="scientific">Luteolibacter yonseiensis</name>
    <dbReference type="NCBI Taxonomy" id="1144680"/>
    <lineage>
        <taxon>Bacteria</taxon>
        <taxon>Pseudomonadati</taxon>
        <taxon>Verrucomicrobiota</taxon>
        <taxon>Verrucomicrobiia</taxon>
        <taxon>Verrucomicrobiales</taxon>
        <taxon>Verrucomicrobiaceae</taxon>
        <taxon>Luteolibacter</taxon>
    </lineage>
</organism>
<evidence type="ECO:0000259" key="1">
    <source>
        <dbReference type="PROSITE" id="PS51819"/>
    </source>
</evidence>
<dbReference type="GO" id="GO:0005737">
    <property type="term" value="C:cytoplasm"/>
    <property type="evidence" value="ECO:0007669"/>
    <property type="project" value="TreeGrafter"/>
</dbReference>
<dbReference type="GO" id="GO:0008999">
    <property type="term" value="F:protein-N-terminal-alanine acetyltransferase activity"/>
    <property type="evidence" value="ECO:0007669"/>
    <property type="project" value="TreeGrafter"/>
</dbReference>
<dbReference type="GO" id="GO:1990189">
    <property type="term" value="F:protein N-terminal-serine acetyltransferase activity"/>
    <property type="evidence" value="ECO:0007669"/>
    <property type="project" value="TreeGrafter"/>
</dbReference>
<dbReference type="Gene3D" id="3.40.630.30">
    <property type="match status" value="1"/>
</dbReference>
<dbReference type="AlphaFoldDB" id="A0A934R2C0"/>
<proteinExistence type="predicted"/>
<accession>A0A934R2C0</accession>
<protein>
    <submittedName>
        <fullName evidence="2">GNAT family N-acetyltransferase</fullName>
    </submittedName>
</protein>
<dbReference type="Pfam" id="PF00903">
    <property type="entry name" value="Glyoxalase"/>
    <property type="match status" value="1"/>
</dbReference>
<evidence type="ECO:0000313" key="3">
    <source>
        <dbReference type="Proteomes" id="UP000600139"/>
    </source>
</evidence>
<dbReference type="Proteomes" id="UP000600139">
    <property type="component" value="Unassembled WGS sequence"/>
</dbReference>
<dbReference type="RefSeq" id="WP_200350512.1">
    <property type="nucleotide sequence ID" value="NZ_BAABHZ010000008.1"/>
</dbReference>
<dbReference type="SUPFAM" id="SSF54593">
    <property type="entry name" value="Glyoxalase/Bleomycin resistance protein/Dihydroxybiphenyl dioxygenase"/>
    <property type="match status" value="1"/>
</dbReference>
<gene>
    <name evidence="2" type="ORF">JIN84_07980</name>
</gene>
<dbReference type="InterPro" id="IPR004360">
    <property type="entry name" value="Glyas_Fos-R_dOase_dom"/>
</dbReference>
<feature type="domain" description="VOC" evidence="1">
    <location>
        <begin position="188"/>
        <end position="306"/>
    </location>
</feature>
<dbReference type="InterPro" id="IPR016181">
    <property type="entry name" value="Acyl_CoA_acyltransferase"/>
</dbReference>